<dbReference type="PRINTS" id="PR00081">
    <property type="entry name" value="GDHRDH"/>
</dbReference>
<keyword evidence="3" id="KW-1185">Reference proteome</keyword>
<dbReference type="eggNOG" id="COG1028">
    <property type="taxonomic scope" value="Bacteria"/>
</dbReference>
<dbReference type="Pfam" id="PF13561">
    <property type="entry name" value="adh_short_C2"/>
    <property type="match status" value="1"/>
</dbReference>
<proteinExistence type="predicted"/>
<keyword evidence="1" id="KW-0472">Membrane</keyword>
<name>A0A024HI36_PSEKB</name>
<dbReference type="EMBL" id="HG322950">
    <property type="protein sequence ID" value="CDF84690.1"/>
    <property type="molecule type" value="Genomic_DNA"/>
</dbReference>
<dbReference type="KEGG" id="pkc:PKB_3346"/>
<dbReference type="GO" id="GO:0005737">
    <property type="term" value="C:cytoplasm"/>
    <property type="evidence" value="ECO:0007669"/>
    <property type="project" value="TreeGrafter"/>
</dbReference>
<dbReference type="PANTHER" id="PTHR43544">
    <property type="entry name" value="SHORT-CHAIN DEHYDROGENASE/REDUCTASE"/>
    <property type="match status" value="1"/>
</dbReference>
<protein>
    <submittedName>
        <fullName evidence="2">Short-chain dehydrogenase/reductase SDR</fullName>
        <ecNumber evidence="2">1.3.1.28</ecNumber>
    </submittedName>
</protein>
<evidence type="ECO:0000313" key="2">
    <source>
        <dbReference type="EMBL" id="CDF84690.1"/>
    </source>
</evidence>
<dbReference type="InterPro" id="IPR002347">
    <property type="entry name" value="SDR_fam"/>
</dbReference>
<dbReference type="Gene3D" id="3.40.50.720">
    <property type="entry name" value="NAD(P)-binding Rossmann-like Domain"/>
    <property type="match status" value="1"/>
</dbReference>
<accession>A0A024HI36</accession>
<dbReference type="InterPro" id="IPR051468">
    <property type="entry name" value="Fungal_SecMetab_SDRs"/>
</dbReference>
<keyword evidence="2" id="KW-0560">Oxidoreductase</keyword>
<keyword evidence="1" id="KW-1133">Transmembrane helix</keyword>
<dbReference type="Proteomes" id="UP000025241">
    <property type="component" value="Chromosome I"/>
</dbReference>
<dbReference type="Pfam" id="PF20090">
    <property type="entry name" value="DUF6482"/>
    <property type="match status" value="1"/>
</dbReference>
<dbReference type="SUPFAM" id="SSF51735">
    <property type="entry name" value="NAD(P)-binding Rossmann-fold domains"/>
    <property type="match status" value="1"/>
</dbReference>
<reference evidence="2 3" key="2">
    <citation type="submission" date="2014-05" db="EMBL/GenBank/DDBJ databases">
        <title>Genome sequence of the 3-chlorobenzoate degrading bacterium Pseudomonas knackmussii B13 shows multiple evidence for horizontal gene transfer.</title>
        <authorList>
            <person name="Miyazaki R."/>
            <person name="Bertelli C."/>
            <person name="Falquet L."/>
            <person name="Robinson-Rechavi M."/>
            <person name="Gharib W."/>
            <person name="Roy S."/>
            <person name="Van der Meer J.R."/>
        </authorList>
    </citation>
    <scope>NUCLEOTIDE SEQUENCE [LARGE SCALE GENOMIC DNA]</scope>
    <source>
        <strain evidence="2 3">B13</strain>
    </source>
</reference>
<dbReference type="STRING" id="1301098.PKB_3346"/>
<keyword evidence="1" id="KW-0812">Transmembrane</keyword>
<evidence type="ECO:0000256" key="1">
    <source>
        <dbReference type="SAM" id="Phobius"/>
    </source>
</evidence>
<feature type="transmembrane region" description="Helical" evidence="1">
    <location>
        <begin position="15"/>
        <end position="34"/>
    </location>
</feature>
<organism evidence="2 3">
    <name type="scientific">Pseudomonas knackmussii (strain DSM 6978 / CCUG 54928 / LMG 23759 / B13)</name>
    <dbReference type="NCBI Taxonomy" id="1301098"/>
    <lineage>
        <taxon>Bacteria</taxon>
        <taxon>Pseudomonadati</taxon>
        <taxon>Pseudomonadota</taxon>
        <taxon>Gammaproteobacteria</taxon>
        <taxon>Pseudomonadales</taxon>
        <taxon>Pseudomonadaceae</taxon>
        <taxon>Pseudomonas</taxon>
    </lineage>
</organism>
<dbReference type="EC" id="1.3.1.28" evidence="2"/>
<dbReference type="PANTHER" id="PTHR43544:SF12">
    <property type="entry name" value="NAD(P)-BINDING ROSSMANN-FOLD SUPERFAMILY PROTEIN"/>
    <property type="match status" value="1"/>
</dbReference>
<gene>
    <name evidence="2" type="ORF">PKB_3346</name>
</gene>
<dbReference type="GO" id="GO:0008667">
    <property type="term" value="F:2,3-dihydro-2,3-dihydroxybenzoate dehydrogenase activity"/>
    <property type="evidence" value="ECO:0007669"/>
    <property type="project" value="UniProtKB-EC"/>
</dbReference>
<sequence>MMAGEAGMASLGDGYRALVIGASGAIGAAFCALLRDDPRCARVVELGRRSSPRLDLEDPPSIAAAAHEVAVHAPFQLILHAAGLLHRDGLRPEKRLADLDALALQQVFQVNAIGPVLVLRHFLPLLDRRGAMALLSAKVGSVGDNRLGGWYAYRASKAALNMLVKTASIELARTHPQARLLCLHPGTVASALSQPFHGAANARPAAQAALLRLRRGAPALVTTKQESLMNLLELTELAAAGNIRLLEVVSLEGGFYVVQVHTADTIKALHDEHGGVLRLLSVTHVREYLRDLPAVPCELVQHSIHDEMCGSRSGAIEPLRVPFSLVQQW</sequence>
<evidence type="ECO:0000313" key="3">
    <source>
        <dbReference type="Proteomes" id="UP000025241"/>
    </source>
</evidence>
<dbReference type="PATRIC" id="fig|1301098.3.peg.3360"/>
<dbReference type="AlphaFoldDB" id="A0A024HI36"/>
<dbReference type="InterPro" id="IPR036291">
    <property type="entry name" value="NAD(P)-bd_dom_sf"/>
</dbReference>
<dbReference type="HOGENOM" id="CLU_844316_0_0_6"/>
<dbReference type="InterPro" id="IPR045508">
    <property type="entry name" value="DUF6482"/>
</dbReference>
<reference evidence="2 3" key="1">
    <citation type="submission" date="2013-03" db="EMBL/GenBank/DDBJ databases">
        <authorList>
            <person name="Linke B."/>
        </authorList>
    </citation>
    <scope>NUCLEOTIDE SEQUENCE [LARGE SCALE GENOMIC DNA]</scope>
    <source>
        <strain evidence="2 3">B13</strain>
    </source>
</reference>